<dbReference type="OrthoDB" id="7566552at2"/>
<dbReference type="Proteomes" id="UP000218151">
    <property type="component" value="Unassembled WGS sequence"/>
</dbReference>
<proteinExistence type="predicted"/>
<reference evidence="3" key="1">
    <citation type="submission" date="2017-09" db="EMBL/GenBank/DDBJ databases">
        <authorList>
            <person name="Feng G."/>
            <person name="Zhu H."/>
        </authorList>
    </citation>
    <scope>NUCLEOTIDE SEQUENCE [LARGE SCALE GENOMIC DNA]</scope>
    <source>
        <strain evidence="3">1PNM-20</strain>
    </source>
</reference>
<keyword evidence="1" id="KW-0175">Coiled coil</keyword>
<gene>
    <name evidence="2" type="ORF">CKY28_10045</name>
</gene>
<evidence type="ECO:0000313" key="3">
    <source>
        <dbReference type="Proteomes" id="UP000218151"/>
    </source>
</evidence>
<keyword evidence="3" id="KW-1185">Reference proteome</keyword>
<evidence type="ECO:0008006" key="4">
    <source>
        <dbReference type="Google" id="ProtNLM"/>
    </source>
</evidence>
<evidence type="ECO:0000256" key="1">
    <source>
        <dbReference type="SAM" id="Coils"/>
    </source>
</evidence>
<sequence>MAKDTLGRIHRVRSLQLTLARADEARAHAQVASEAAMSARIAQLAAAVAPTSGGAATLLAQSHYRERLHKSAQVAANRLAMAEAEAERAVEGARAAKRDQSAVEKLLERARLEALRREARSLEDQPHHKKRHGPC</sequence>
<name>A0A2A2SF93_9SPHN</name>
<feature type="coiled-coil region" evidence="1">
    <location>
        <begin position="65"/>
        <end position="125"/>
    </location>
</feature>
<evidence type="ECO:0000313" key="2">
    <source>
        <dbReference type="EMBL" id="PAX07936.1"/>
    </source>
</evidence>
<organism evidence="2 3">
    <name type="scientific">Sphingomonas lenta</name>
    <dbReference type="NCBI Taxonomy" id="1141887"/>
    <lineage>
        <taxon>Bacteria</taxon>
        <taxon>Pseudomonadati</taxon>
        <taxon>Pseudomonadota</taxon>
        <taxon>Alphaproteobacteria</taxon>
        <taxon>Sphingomonadales</taxon>
        <taxon>Sphingomonadaceae</taxon>
        <taxon>Sphingomonas</taxon>
    </lineage>
</organism>
<protein>
    <recommendedName>
        <fullName evidence="4">Flagellar FliJ protein</fullName>
    </recommendedName>
</protein>
<dbReference type="RefSeq" id="WP_095998179.1">
    <property type="nucleotide sequence ID" value="NZ_NSLI01000003.1"/>
</dbReference>
<comment type="caution">
    <text evidence="2">The sequence shown here is derived from an EMBL/GenBank/DDBJ whole genome shotgun (WGS) entry which is preliminary data.</text>
</comment>
<accession>A0A2A2SF93</accession>
<dbReference type="AlphaFoldDB" id="A0A2A2SF93"/>
<dbReference type="EMBL" id="NSLI01000003">
    <property type="protein sequence ID" value="PAX07936.1"/>
    <property type="molecule type" value="Genomic_DNA"/>
</dbReference>